<dbReference type="RefSeq" id="WP_198867778.1">
    <property type="nucleotide sequence ID" value="NZ_CP066310.1"/>
</dbReference>
<evidence type="ECO:0000313" key="2">
    <source>
        <dbReference type="Proteomes" id="UP000596192"/>
    </source>
</evidence>
<evidence type="ECO:0000313" key="1">
    <source>
        <dbReference type="EMBL" id="QQE90458.1"/>
    </source>
</evidence>
<protein>
    <submittedName>
        <fullName evidence="1">Uncharacterized protein</fullName>
    </submittedName>
</protein>
<gene>
    <name evidence="1" type="ORF">GKQ51_09375</name>
</gene>
<accession>A0AAP9YGV9</accession>
<dbReference type="EMBL" id="CP066310">
    <property type="protein sequence ID" value="QQE90458.1"/>
    <property type="molecule type" value="Genomic_DNA"/>
</dbReference>
<name>A0AAP9YGV9_9GAMM</name>
<dbReference type="Proteomes" id="UP000596192">
    <property type="component" value="Chromosome"/>
</dbReference>
<dbReference type="AlphaFoldDB" id="A0AAP9YGV9"/>
<reference evidence="1 2" key="1">
    <citation type="submission" date="2020-12" db="EMBL/GenBank/DDBJ databases">
        <title>Genomic Analysis and Response surface optimization of nitrogen-fixing conditions for A. chroococcum strain HR1, Isolation from rhizosphere soil.</title>
        <authorList>
            <person name="Li J."/>
            <person name="Yang H."/>
            <person name="Liu H."/>
            <person name="Wang C."/>
            <person name="Tian Y."/>
            <person name="Lu X.Y."/>
        </authorList>
    </citation>
    <scope>NUCLEOTIDE SEQUENCE [LARGE SCALE GENOMIC DNA]</scope>
    <source>
        <strain evidence="1 2">HR1</strain>
    </source>
</reference>
<sequence>MKVGHEIPVNSTAARVMGRGEVYESGKQHGSVCQDIPLPTRKPTAAELAWETFVDLSGAKFGRFTVIGLSDGIKGKWVVRCACGNYSARTSKAIRNPNNSADCCEECRHLLYLKKSEIWRRTGKHVALEELV</sequence>
<proteinExistence type="predicted"/>
<organism evidence="1 2">
    <name type="scientific">Azotobacter chroococcum</name>
    <dbReference type="NCBI Taxonomy" id="353"/>
    <lineage>
        <taxon>Bacteria</taxon>
        <taxon>Pseudomonadati</taxon>
        <taxon>Pseudomonadota</taxon>
        <taxon>Gammaproteobacteria</taxon>
        <taxon>Pseudomonadales</taxon>
        <taxon>Pseudomonadaceae</taxon>
        <taxon>Azotobacter</taxon>
    </lineage>
</organism>